<comment type="caution">
    <text evidence="3">The sequence shown here is derived from an EMBL/GenBank/DDBJ whole genome shotgun (WGS) entry which is preliminary data.</text>
</comment>
<keyword evidence="1" id="KW-0732">Signal</keyword>
<evidence type="ECO:0000256" key="1">
    <source>
        <dbReference type="SAM" id="SignalP"/>
    </source>
</evidence>
<feature type="domain" description="DUF4773" evidence="2">
    <location>
        <begin position="44"/>
        <end position="160"/>
    </location>
</feature>
<feature type="domain" description="DUF4773" evidence="2">
    <location>
        <begin position="222"/>
        <end position="325"/>
    </location>
</feature>
<evidence type="ECO:0000313" key="3">
    <source>
        <dbReference type="EMBL" id="CAH3190823.1"/>
    </source>
</evidence>
<organism evidence="3 4">
    <name type="scientific">Porites evermanni</name>
    <dbReference type="NCBI Taxonomy" id="104178"/>
    <lineage>
        <taxon>Eukaryota</taxon>
        <taxon>Metazoa</taxon>
        <taxon>Cnidaria</taxon>
        <taxon>Anthozoa</taxon>
        <taxon>Hexacorallia</taxon>
        <taxon>Scleractinia</taxon>
        <taxon>Fungiina</taxon>
        <taxon>Poritidae</taxon>
        <taxon>Porites</taxon>
    </lineage>
</organism>
<sequence length="337" mass="36859">MKNIFVAVLAGVAFVTIAGGVPAAWDVNGEDDVMPSSVEIMRRQCSCAEHHHECGCCMAIKTHAFHKRIEANVCMNASYTPSPLGAQFFLTWNKDVLFNQTISAAYPPPICFGIPHIPVAKACVKFSNVSVERHHVGGCAALEFKGFHSRKDIPLGCFFFRGAEGDGFDVETFLDAESLLSLLEESFQASTESHIDTDYTPTNEVKPNDDVTDLVTFDKGGCVCGKTPPQCDCCIEVTLIHYPIKACVHADIDKAETGFNIALVINHFNVFKKHISVANPQPICKTFKIFHINAKVCLRLTHVSLAPGHTGACLEVEIDALKKAVGCFYMARKTTMT</sequence>
<feature type="signal peptide" evidence="1">
    <location>
        <begin position="1"/>
        <end position="20"/>
    </location>
</feature>
<accession>A0ABN8SIT0</accession>
<gene>
    <name evidence="3" type="ORF">PEVE_00020949</name>
</gene>
<evidence type="ECO:0000259" key="2">
    <source>
        <dbReference type="Pfam" id="PF15998"/>
    </source>
</evidence>
<dbReference type="InterPro" id="IPR031941">
    <property type="entry name" value="DUF4773"/>
</dbReference>
<dbReference type="Pfam" id="PF15998">
    <property type="entry name" value="DUF4773"/>
    <property type="match status" value="2"/>
</dbReference>
<dbReference type="Proteomes" id="UP001159427">
    <property type="component" value="Unassembled WGS sequence"/>
</dbReference>
<feature type="chain" id="PRO_5047122156" description="DUF4773 domain-containing protein" evidence="1">
    <location>
        <begin position="21"/>
        <end position="337"/>
    </location>
</feature>
<dbReference type="PANTHER" id="PTHR36299">
    <property type="entry name" value="AGAP008005-PA"/>
    <property type="match status" value="1"/>
</dbReference>
<keyword evidence="4" id="KW-1185">Reference proteome</keyword>
<reference evidence="3 4" key="1">
    <citation type="submission" date="2022-05" db="EMBL/GenBank/DDBJ databases">
        <authorList>
            <consortium name="Genoscope - CEA"/>
            <person name="William W."/>
        </authorList>
    </citation>
    <scope>NUCLEOTIDE SEQUENCE [LARGE SCALE GENOMIC DNA]</scope>
</reference>
<name>A0ABN8SIT0_9CNID</name>
<protein>
    <recommendedName>
        <fullName evidence="2">DUF4773 domain-containing protein</fullName>
    </recommendedName>
</protein>
<proteinExistence type="predicted"/>
<dbReference type="EMBL" id="CALNXI010002802">
    <property type="protein sequence ID" value="CAH3190823.1"/>
    <property type="molecule type" value="Genomic_DNA"/>
</dbReference>
<evidence type="ECO:0000313" key="4">
    <source>
        <dbReference type="Proteomes" id="UP001159427"/>
    </source>
</evidence>
<dbReference type="PANTHER" id="PTHR36299:SF2">
    <property type="entry name" value="DUF4773 DOMAIN-CONTAINING PROTEIN"/>
    <property type="match status" value="1"/>
</dbReference>